<keyword evidence="2" id="KW-0547">Nucleotide-binding</keyword>
<evidence type="ECO:0000313" key="7">
    <source>
        <dbReference type="Proteomes" id="UP000307164"/>
    </source>
</evidence>
<sequence length="194" mass="21837">MIEINNLTKYFGDNCIFENYSRTYSSQKLCIEGKNGLGKTTLFTIIAGLDRFYSGHILLNGLQHTELQKQVALASDKIVFPEFLTAQKVLAMTASSWQCALPQKLITDLCFDTFLYTRVEDLSSGNLKKLQLINAVMRNTPYLILDEPSAALDKRGLDVVLEWLSIYSGQVLISSHEPQPFFDIGFVSQSLKKV</sequence>
<dbReference type="InterPro" id="IPR051782">
    <property type="entry name" value="ABC_Transporter_VariousFunc"/>
</dbReference>
<dbReference type="InterPro" id="IPR003439">
    <property type="entry name" value="ABC_transporter-like_ATP-bd"/>
</dbReference>
<dbReference type="EMBL" id="PNBW01000130">
    <property type="protein sequence ID" value="TMO70550.1"/>
    <property type="molecule type" value="Genomic_DNA"/>
</dbReference>
<accession>A0A5S3V732</accession>
<keyword evidence="3 5" id="KW-0067">ATP-binding</keyword>
<dbReference type="Pfam" id="PF00005">
    <property type="entry name" value="ABC_tran"/>
    <property type="match status" value="1"/>
</dbReference>
<feature type="domain" description="ABC transporter" evidence="4">
    <location>
        <begin position="2"/>
        <end position="194"/>
    </location>
</feature>
<dbReference type="GO" id="GO:0016887">
    <property type="term" value="F:ATP hydrolysis activity"/>
    <property type="evidence" value="ECO:0007669"/>
    <property type="project" value="InterPro"/>
</dbReference>
<reference evidence="5 8" key="1">
    <citation type="submission" date="2018-01" db="EMBL/GenBank/DDBJ databases">
        <authorList>
            <person name="Paulsen S."/>
            <person name="Gram L.K."/>
        </authorList>
    </citation>
    <scope>NUCLEOTIDE SEQUENCE [LARGE SCALE GENOMIC DNA]</scope>
    <source>
        <strain evidence="5 8">S3790</strain>
        <strain evidence="6">S3895</strain>
    </source>
</reference>
<evidence type="ECO:0000256" key="2">
    <source>
        <dbReference type="ARBA" id="ARBA00022741"/>
    </source>
</evidence>
<dbReference type="Proteomes" id="UP000307217">
    <property type="component" value="Unassembled WGS sequence"/>
</dbReference>
<dbReference type="GO" id="GO:0005524">
    <property type="term" value="F:ATP binding"/>
    <property type="evidence" value="ECO:0007669"/>
    <property type="project" value="UniProtKB-KW"/>
</dbReference>
<reference evidence="7 8" key="2">
    <citation type="submission" date="2019-06" db="EMBL/GenBank/DDBJ databases">
        <title>Co-occurence of chitin degradation, pigmentation and bioactivity in marine Pseudoalteromonas.</title>
        <authorList>
            <person name="Sonnenschein E.C."/>
            <person name="Bech P.K."/>
        </authorList>
    </citation>
    <scope>NUCLEOTIDE SEQUENCE [LARGE SCALE GENOMIC DNA]</scope>
    <source>
        <strain evidence="8">S3790</strain>
        <strain evidence="6 7">S3895</strain>
    </source>
</reference>
<evidence type="ECO:0000256" key="3">
    <source>
        <dbReference type="ARBA" id="ARBA00022840"/>
    </source>
</evidence>
<organism evidence="5 8">
    <name type="scientific">Pseudoalteromonas aurantia</name>
    <dbReference type="NCBI Taxonomy" id="43654"/>
    <lineage>
        <taxon>Bacteria</taxon>
        <taxon>Pseudomonadati</taxon>
        <taxon>Pseudomonadota</taxon>
        <taxon>Gammaproteobacteria</taxon>
        <taxon>Alteromonadales</taxon>
        <taxon>Pseudoalteromonadaceae</taxon>
        <taxon>Pseudoalteromonas</taxon>
    </lineage>
</organism>
<evidence type="ECO:0000259" key="4">
    <source>
        <dbReference type="PROSITE" id="PS50893"/>
    </source>
</evidence>
<dbReference type="OrthoDB" id="5945851at2"/>
<dbReference type="PROSITE" id="PS50893">
    <property type="entry name" value="ABC_TRANSPORTER_2"/>
    <property type="match status" value="1"/>
</dbReference>
<evidence type="ECO:0000256" key="1">
    <source>
        <dbReference type="ARBA" id="ARBA00022448"/>
    </source>
</evidence>
<comment type="caution">
    <text evidence="5">The sequence shown here is derived from an EMBL/GenBank/DDBJ whole genome shotgun (WGS) entry which is preliminary data.</text>
</comment>
<evidence type="ECO:0000313" key="8">
    <source>
        <dbReference type="Proteomes" id="UP000307217"/>
    </source>
</evidence>
<dbReference type="InterPro" id="IPR017871">
    <property type="entry name" value="ABC_transporter-like_CS"/>
</dbReference>
<dbReference type="AlphaFoldDB" id="A0A5S3V732"/>
<dbReference type="PANTHER" id="PTHR42939:SF1">
    <property type="entry name" value="ABC TRANSPORTER ATP-BINDING PROTEIN ALBC-RELATED"/>
    <property type="match status" value="1"/>
</dbReference>
<proteinExistence type="predicted"/>
<dbReference type="EMBL" id="PNBX01000059">
    <property type="protein sequence ID" value="TMO67417.1"/>
    <property type="molecule type" value="Genomic_DNA"/>
</dbReference>
<keyword evidence="7" id="KW-1185">Reference proteome</keyword>
<dbReference type="SUPFAM" id="SSF52540">
    <property type="entry name" value="P-loop containing nucleoside triphosphate hydrolases"/>
    <property type="match status" value="1"/>
</dbReference>
<dbReference type="Gene3D" id="3.40.50.300">
    <property type="entry name" value="P-loop containing nucleotide triphosphate hydrolases"/>
    <property type="match status" value="1"/>
</dbReference>
<dbReference type="RefSeq" id="WP_138592425.1">
    <property type="nucleotide sequence ID" value="NZ_PNBW01000130.1"/>
</dbReference>
<keyword evidence="1" id="KW-0813">Transport</keyword>
<dbReference type="PANTHER" id="PTHR42939">
    <property type="entry name" value="ABC TRANSPORTER ATP-BINDING PROTEIN ALBC-RELATED"/>
    <property type="match status" value="1"/>
</dbReference>
<dbReference type="InterPro" id="IPR027417">
    <property type="entry name" value="P-loop_NTPase"/>
</dbReference>
<reference evidence="5" key="3">
    <citation type="submission" date="2019-09" db="EMBL/GenBank/DDBJ databases">
        <title>Co-occurence of chitin degradation, pigmentation and bioactivity in marine Pseudoalteromonas.</title>
        <authorList>
            <person name="Sonnenschein E.C."/>
            <person name="Bech P.K."/>
        </authorList>
    </citation>
    <scope>NUCLEOTIDE SEQUENCE</scope>
    <source>
        <strain evidence="5">S3790</strain>
    </source>
</reference>
<gene>
    <name evidence="5" type="ORF">CWC19_13880</name>
    <name evidence="6" type="ORF">CWC20_19600</name>
</gene>
<dbReference type="PROSITE" id="PS00211">
    <property type="entry name" value="ABC_TRANSPORTER_1"/>
    <property type="match status" value="1"/>
</dbReference>
<name>A0A5S3V732_9GAMM</name>
<dbReference type="Proteomes" id="UP000307164">
    <property type="component" value="Unassembled WGS sequence"/>
</dbReference>
<protein>
    <submittedName>
        <fullName evidence="5">ABC transporter ATP-binding protein</fullName>
    </submittedName>
</protein>
<evidence type="ECO:0000313" key="6">
    <source>
        <dbReference type="EMBL" id="TMO70550.1"/>
    </source>
</evidence>
<evidence type="ECO:0000313" key="5">
    <source>
        <dbReference type="EMBL" id="TMO67417.1"/>
    </source>
</evidence>